<dbReference type="GeneID" id="29069816"/>
<gene>
    <name evidence="5" type="primary">rps1</name>
    <name evidence="5" type="ORF">Ahnf_152</name>
</gene>
<dbReference type="Pfam" id="PF00575">
    <property type="entry name" value="S1"/>
    <property type="match status" value="2"/>
</dbReference>
<dbReference type="GO" id="GO:0003735">
    <property type="term" value="F:structural constituent of ribosome"/>
    <property type="evidence" value="ECO:0007669"/>
    <property type="project" value="TreeGrafter"/>
</dbReference>
<keyword evidence="5" id="KW-0934">Plastid</keyword>
<dbReference type="AlphaFoldDB" id="A0A1C9CB87"/>
<reference evidence="5" key="1">
    <citation type="journal article" date="2016" name="BMC Biol.">
        <title>Parallel evolution of highly conserved plastid genome architecture in red seaweeds and seed plants.</title>
        <authorList>
            <person name="Lee J."/>
            <person name="Cho C.H."/>
            <person name="Park S.I."/>
            <person name="Choi J.W."/>
            <person name="Song H.S."/>
            <person name="West J.A."/>
            <person name="Bhattacharya D."/>
            <person name="Yoon H.S."/>
        </authorList>
    </citation>
    <scope>NUCLEOTIDE SEQUENCE</scope>
</reference>
<evidence type="ECO:0000256" key="3">
    <source>
        <dbReference type="ARBA" id="ARBA00023274"/>
    </source>
</evidence>
<dbReference type="RefSeq" id="YP_009293949.1">
    <property type="nucleotide sequence ID" value="NC_031145.1"/>
</dbReference>
<name>A0A1C9CB87_9FLOR</name>
<evidence type="ECO:0000313" key="5">
    <source>
        <dbReference type="EMBL" id="AOM65637.1"/>
    </source>
</evidence>
<geneLocation type="plastid" evidence="5"/>
<dbReference type="GO" id="GO:0003729">
    <property type="term" value="F:mRNA binding"/>
    <property type="evidence" value="ECO:0007669"/>
    <property type="project" value="TreeGrafter"/>
</dbReference>
<dbReference type="SUPFAM" id="SSF50249">
    <property type="entry name" value="Nucleic acid-binding proteins"/>
    <property type="match status" value="2"/>
</dbReference>
<protein>
    <submittedName>
        <fullName evidence="5">Ribosomal protein S1</fullName>
    </submittedName>
</protein>
<feature type="domain" description="S1 motif" evidence="4">
    <location>
        <begin position="26"/>
        <end position="96"/>
    </location>
</feature>
<dbReference type="PROSITE" id="PS50126">
    <property type="entry name" value="S1"/>
    <property type="match status" value="3"/>
</dbReference>
<feature type="domain" description="S1 motif" evidence="4">
    <location>
        <begin position="113"/>
        <end position="178"/>
    </location>
</feature>
<sequence>MQYKKSFTHKDFASVLSEYSYNLDLGDIVAGTIFNKESQGFLVDIGASIAAYLPTEEISLTMHNQNQDTLPLVNETREFFILAYNRNSKQLLLSIRRLDYMRAWERIKQIENEDIILDLSIDGINKGGLLTTIEGLQGFLPNSHISDINGKESLLKKNLKCKFLIADEKTNKIIFSNRCALLSIMEDKLKVGQIINGEIISIQAYGLFIRIQGIAALLHISEIGYKHIENIENKFQIGSQIKVKVIHIDTIQGRLSVSRRNLV</sequence>
<accession>A0A1C9CB87</accession>
<evidence type="ECO:0000256" key="2">
    <source>
        <dbReference type="ARBA" id="ARBA00022980"/>
    </source>
</evidence>
<keyword evidence="3" id="KW-0687">Ribonucleoprotein</keyword>
<proteinExistence type="inferred from homology"/>
<dbReference type="SMART" id="SM00316">
    <property type="entry name" value="S1"/>
    <property type="match status" value="3"/>
</dbReference>
<dbReference type="PANTHER" id="PTHR10724:SF7">
    <property type="entry name" value="SMALL RIBOSOMAL SUBUNIT PROTEIN BS1C"/>
    <property type="match status" value="1"/>
</dbReference>
<dbReference type="GO" id="GO:0006412">
    <property type="term" value="P:translation"/>
    <property type="evidence" value="ECO:0007669"/>
    <property type="project" value="TreeGrafter"/>
</dbReference>
<feature type="domain" description="S1 motif" evidence="4">
    <location>
        <begin position="192"/>
        <end position="260"/>
    </location>
</feature>
<dbReference type="InterPro" id="IPR012340">
    <property type="entry name" value="NA-bd_OB-fold"/>
</dbReference>
<dbReference type="GO" id="GO:1990904">
    <property type="term" value="C:ribonucleoprotein complex"/>
    <property type="evidence" value="ECO:0007669"/>
    <property type="project" value="UniProtKB-KW"/>
</dbReference>
<keyword evidence="2 5" id="KW-0689">Ribosomal protein</keyword>
<dbReference type="EMBL" id="KX284715">
    <property type="protein sequence ID" value="AOM65637.1"/>
    <property type="molecule type" value="Genomic_DNA"/>
</dbReference>
<evidence type="ECO:0000256" key="1">
    <source>
        <dbReference type="ARBA" id="ARBA00006767"/>
    </source>
</evidence>
<organism evidence="5">
    <name type="scientific">Ahnfeltia plicata</name>
    <dbReference type="NCBI Taxonomy" id="28023"/>
    <lineage>
        <taxon>Eukaryota</taxon>
        <taxon>Rhodophyta</taxon>
        <taxon>Florideophyceae</taxon>
        <taxon>Ahnfeltiophycidae</taxon>
        <taxon>Ahnfeltiales</taxon>
        <taxon>Ahnfeltiaceae</taxon>
        <taxon>Ahnfeltia</taxon>
    </lineage>
</organism>
<evidence type="ECO:0000259" key="4">
    <source>
        <dbReference type="PROSITE" id="PS50126"/>
    </source>
</evidence>
<dbReference type="Gene3D" id="2.40.50.140">
    <property type="entry name" value="Nucleic acid-binding proteins"/>
    <property type="match status" value="2"/>
</dbReference>
<dbReference type="InterPro" id="IPR050437">
    <property type="entry name" value="Ribos_protein_bS1-like"/>
</dbReference>
<comment type="similarity">
    <text evidence="1">Belongs to the bacterial ribosomal protein bS1 family.</text>
</comment>
<dbReference type="GO" id="GO:0005840">
    <property type="term" value="C:ribosome"/>
    <property type="evidence" value="ECO:0007669"/>
    <property type="project" value="UniProtKB-KW"/>
</dbReference>
<dbReference type="InterPro" id="IPR003029">
    <property type="entry name" value="S1_domain"/>
</dbReference>
<dbReference type="PANTHER" id="PTHR10724">
    <property type="entry name" value="30S RIBOSOMAL PROTEIN S1"/>
    <property type="match status" value="1"/>
</dbReference>